<dbReference type="KEGG" id="mcit:NCTC10181_00216"/>
<reference evidence="2 3" key="1">
    <citation type="submission" date="2019-01" db="EMBL/GenBank/DDBJ databases">
        <authorList>
            <consortium name="Pathogen Informatics"/>
        </authorList>
    </citation>
    <scope>NUCLEOTIDE SEQUENCE [LARGE SCALE GENOMIC DNA]</scope>
    <source>
        <strain evidence="2 3">NCTC10181</strain>
    </source>
</reference>
<feature type="transmembrane region" description="Helical" evidence="1">
    <location>
        <begin position="99"/>
        <end position="117"/>
    </location>
</feature>
<evidence type="ECO:0000313" key="2">
    <source>
        <dbReference type="EMBL" id="VEU74379.1"/>
    </source>
</evidence>
<keyword evidence="1" id="KW-1133">Transmembrane helix</keyword>
<dbReference type="RefSeq" id="WP_129725216.1">
    <property type="nucleotide sequence ID" value="NZ_CP101807.1"/>
</dbReference>
<sequence length="280" mass="32762">MINQNKNQKNKLKQSCCPANFITQTNDKVFQANNSQNYINYGINDYRNISKIATCGLILALALIFSTISKFTPNVFNFLQFNFSLIPILFGFYLVGWKYGLAIIFINFLIAPILTSSSQSFDIRYLGQFNLLILHLVFVFVQIYSFKYFFKFTNYKFGLAKAKKDRLIRQIIVYTFSITFTVLITTVILSTINTFFINLIYFKAFFNIPFSLQSTLKSYPTTLKFLFFGINNYFAGSYTLYIVFNIINLSLNLVIITIIWSLDWKTRFITNIKQKHNIFY</sequence>
<accession>A0A449B1A3</accession>
<feature type="transmembrane region" description="Helical" evidence="1">
    <location>
        <begin position="129"/>
        <end position="150"/>
    </location>
</feature>
<feature type="transmembrane region" description="Helical" evidence="1">
    <location>
        <begin position="75"/>
        <end position="94"/>
    </location>
</feature>
<feature type="transmembrane region" description="Helical" evidence="1">
    <location>
        <begin position="238"/>
        <end position="262"/>
    </location>
</feature>
<evidence type="ECO:0000313" key="3">
    <source>
        <dbReference type="Proteomes" id="UP000290985"/>
    </source>
</evidence>
<dbReference type="OrthoDB" id="399083at2"/>
<name>A0A449B1A3_9BACT</name>
<dbReference type="EMBL" id="LR215036">
    <property type="protein sequence ID" value="VEU74379.1"/>
    <property type="molecule type" value="Genomic_DNA"/>
</dbReference>
<evidence type="ECO:0000256" key="1">
    <source>
        <dbReference type="SAM" id="Phobius"/>
    </source>
</evidence>
<proteinExistence type="predicted"/>
<dbReference type="Gene3D" id="1.10.1760.20">
    <property type="match status" value="1"/>
</dbReference>
<dbReference type="AlphaFoldDB" id="A0A449B1A3"/>
<protein>
    <submittedName>
        <fullName evidence="2">Uncharacterized protein</fullName>
    </submittedName>
</protein>
<keyword evidence="1" id="KW-0812">Transmembrane</keyword>
<feature type="transmembrane region" description="Helical" evidence="1">
    <location>
        <begin position="52"/>
        <end position="69"/>
    </location>
</feature>
<gene>
    <name evidence="2" type="ORF">NCTC10181_00216</name>
</gene>
<organism evidence="2 3">
    <name type="scientific">Mycoplasmopsis citelli</name>
    <dbReference type="NCBI Taxonomy" id="171281"/>
    <lineage>
        <taxon>Bacteria</taxon>
        <taxon>Bacillati</taxon>
        <taxon>Mycoplasmatota</taxon>
        <taxon>Mycoplasmoidales</taxon>
        <taxon>Metamycoplasmataceae</taxon>
        <taxon>Mycoplasmopsis</taxon>
    </lineage>
</organism>
<dbReference type="NCBIfam" id="NF046054">
    <property type="entry name" value="memb_MPN527"/>
    <property type="match status" value="1"/>
</dbReference>
<feature type="transmembrane region" description="Helical" evidence="1">
    <location>
        <begin position="171"/>
        <end position="202"/>
    </location>
</feature>
<dbReference type="Proteomes" id="UP000290985">
    <property type="component" value="Chromosome"/>
</dbReference>
<keyword evidence="1" id="KW-0472">Membrane</keyword>
<dbReference type="InterPro" id="IPR024529">
    <property type="entry name" value="ECF_trnsprt_substrate-spec"/>
</dbReference>
<dbReference type="Pfam" id="PF12822">
    <property type="entry name" value="ECF_trnsprt"/>
    <property type="match status" value="1"/>
</dbReference>
<keyword evidence="3" id="KW-1185">Reference proteome</keyword>